<evidence type="ECO:0000313" key="2">
    <source>
        <dbReference type="Proteomes" id="UP001596957"/>
    </source>
</evidence>
<accession>A0ABW2VTL9</accession>
<evidence type="ECO:0000313" key="1">
    <source>
        <dbReference type="EMBL" id="MFD0287798.1"/>
    </source>
</evidence>
<dbReference type="RefSeq" id="WP_381255797.1">
    <property type="nucleotide sequence ID" value="NZ_JBHTBI010000014.1"/>
</dbReference>
<sequence>MYLVVTDAALGAVVVAPDCAEALDAVAQDVIERAAFVWRPGLEAYVKPGQDRAEAASIAMRLAALGHTVEAH</sequence>
<dbReference type="Proteomes" id="UP001596957">
    <property type="component" value="Unassembled WGS sequence"/>
</dbReference>
<organism evidence="1 2">
    <name type="scientific">Streptomyces lutosisoli</name>
    <dbReference type="NCBI Taxonomy" id="2665721"/>
    <lineage>
        <taxon>Bacteria</taxon>
        <taxon>Bacillati</taxon>
        <taxon>Actinomycetota</taxon>
        <taxon>Actinomycetes</taxon>
        <taxon>Kitasatosporales</taxon>
        <taxon>Streptomycetaceae</taxon>
        <taxon>Streptomyces</taxon>
    </lineage>
</organism>
<dbReference type="EMBL" id="JBHTEC010000004">
    <property type="protein sequence ID" value="MFD0287798.1"/>
    <property type="molecule type" value="Genomic_DNA"/>
</dbReference>
<name>A0ABW2VTL9_9ACTN</name>
<proteinExistence type="predicted"/>
<reference evidence="2" key="1">
    <citation type="journal article" date="2019" name="Int. J. Syst. Evol. Microbiol.">
        <title>The Global Catalogue of Microorganisms (GCM) 10K type strain sequencing project: providing services to taxonomists for standard genome sequencing and annotation.</title>
        <authorList>
            <consortium name="The Broad Institute Genomics Platform"/>
            <consortium name="The Broad Institute Genome Sequencing Center for Infectious Disease"/>
            <person name="Wu L."/>
            <person name="Ma J."/>
        </authorList>
    </citation>
    <scope>NUCLEOTIDE SEQUENCE [LARGE SCALE GENOMIC DNA]</scope>
    <source>
        <strain evidence="2">CGMCC 4.7198</strain>
    </source>
</reference>
<protein>
    <submittedName>
        <fullName evidence="1">Uncharacterized protein</fullName>
    </submittedName>
</protein>
<gene>
    <name evidence="1" type="ORF">ACFQZP_40475</name>
</gene>
<keyword evidence="2" id="KW-1185">Reference proteome</keyword>
<comment type="caution">
    <text evidence="1">The sequence shown here is derived from an EMBL/GenBank/DDBJ whole genome shotgun (WGS) entry which is preliminary data.</text>
</comment>